<dbReference type="InterPro" id="IPR001412">
    <property type="entry name" value="aa-tRNA-synth_I_CS"/>
</dbReference>
<evidence type="ECO:0000313" key="17">
    <source>
        <dbReference type="Proteomes" id="UP001153365"/>
    </source>
</evidence>
<comment type="caution">
    <text evidence="16">The sequence shown here is derived from an EMBL/GenBank/DDBJ whole genome shotgun (WGS) entry which is preliminary data.</text>
</comment>
<evidence type="ECO:0000256" key="10">
    <source>
        <dbReference type="RuleBase" id="RU363037"/>
    </source>
</evidence>
<evidence type="ECO:0000256" key="2">
    <source>
        <dbReference type="ARBA" id="ARBA00012836"/>
    </source>
</evidence>
<evidence type="ECO:0000256" key="1">
    <source>
        <dbReference type="ARBA" id="ARBA00005594"/>
    </source>
</evidence>
<feature type="domain" description="Glutamyl/glutaminyl-tRNA synthetase class Ib anti-codon binding" evidence="13">
    <location>
        <begin position="635"/>
        <end position="736"/>
    </location>
</feature>
<dbReference type="PRINTS" id="PR00987">
    <property type="entry name" value="TRNASYNTHGLU"/>
</dbReference>
<dbReference type="Pfam" id="PF04558">
    <property type="entry name" value="tRNA_synt_1c_R1"/>
    <property type="match status" value="1"/>
</dbReference>
<dbReference type="InterPro" id="IPR000924">
    <property type="entry name" value="Glu/Gln-tRNA-synth"/>
</dbReference>
<evidence type="ECO:0000259" key="15">
    <source>
        <dbReference type="Pfam" id="PF04558"/>
    </source>
</evidence>
<dbReference type="InterPro" id="IPR011035">
    <property type="entry name" value="Ribosomal_bL25/Gln-tRNA_synth"/>
</dbReference>
<keyword evidence="4 10" id="KW-0547">Nucleotide-binding</keyword>
<dbReference type="AlphaFoldDB" id="A0AAV0AGM2"/>
<dbReference type="Gene3D" id="3.40.50.620">
    <property type="entry name" value="HUPs"/>
    <property type="match status" value="2"/>
</dbReference>
<dbReference type="InterPro" id="IPR014729">
    <property type="entry name" value="Rossmann-like_a/b/a_fold"/>
</dbReference>
<organism evidence="16 17">
    <name type="scientific">Phakopsora pachyrhizi</name>
    <name type="common">Asian soybean rust disease fungus</name>
    <dbReference type="NCBI Taxonomy" id="170000"/>
    <lineage>
        <taxon>Eukaryota</taxon>
        <taxon>Fungi</taxon>
        <taxon>Dikarya</taxon>
        <taxon>Basidiomycota</taxon>
        <taxon>Pucciniomycotina</taxon>
        <taxon>Pucciniomycetes</taxon>
        <taxon>Pucciniales</taxon>
        <taxon>Phakopsoraceae</taxon>
        <taxon>Phakopsora</taxon>
    </lineage>
</organism>
<evidence type="ECO:0000256" key="3">
    <source>
        <dbReference type="ARBA" id="ARBA00022598"/>
    </source>
</evidence>
<evidence type="ECO:0000256" key="9">
    <source>
        <dbReference type="ARBA" id="ARBA00048270"/>
    </source>
</evidence>
<proteinExistence type="inferred from homology"/>
<evidence type="ECO:0000259" key="12">
    <source>
        <dbReference type="Pfam" id="PF00749"/>
    </source>
</evidence>
<evidence type="ECO:0000256" key="7">
    <source>
        <dbReference type="ARBA" id="ARBA00023146"/>
    </source>
</evidence>
<feature type="domain" description="Glutamyl/glutaminyl-tRNA synthetase class Ib catalytic" evidence="12">
    <location>
        <begin position="522"/>
        <end position="631"/>
    </location>
</feature>
<dbReference type="FunFam" id="2.40.240.10:FF:000007">
    <property type="entry name" value="Glutamine--tRNA ligase"/>
    <property type="match status" value="1"/>
</dbReference>
<keyword evidence="5 10" id="KW-0067">ATP-binding</keyword>
<dbReference type="InterPro" id="IPR050132">
    <property type="entry name" value="Gln/Glu-tRNA_Ligase"/>
</dbReference>
<comment type="similarity">
    <text evidence="1 10">Belongs to the class-I aminoacyl-tRNA synthetase family.</text>
</comment>
<comment type="catalytic activity">
    <reaction evidence="9">
        <text>tRNA(Gln) + L-glutamine + ATP = L-glutaminyl-tRNA(Gln) + AMP + diphosphate</text>
        <dbReference type="Rhea" id="RHEA:20121"/>
        <dbReference type="Rhea" id="RHEA-COMP:9662"/>
        <dbReference type="Rhea" id="RHEA-COMP:9681"/>
        <dbReference type="ChEBI" id="CHEBI:30616"/>
        <dbReference type="ChEBI" id="CHEBI:33019"/>
        <dbReference type="ChEBI" id="CHEBI:58359"/>
        <dbReference type="ChEBI" id="CHEBI:78442"/>
        <dbReference type="ChEBI" id="CHEBI:78521"/>
        <dbReference type="ChEBI" id="CHEBI:456215"/>
        <dbReference type="EC" id="6.1.1.18"/>
    </reaction>
</comment>
<evidence type="ECO:0000256" key="4">
    <source>
        <dbReference type="ARBA" id="ARBA00022741"/>
    </source>
</evidence>
<dbReference type="InterPro" id="IPR042559">
    <property type="entry name" value="Gln-tRNA-synth_Ib_RNA-bd_N_2"/>
</dbReference>
<feature type="compositionally biased region" description="Low complexity" evidence="11">
    <location>
        <begin position="240"/>
        <end position="254"/>
    </location>
</feature>
<dbReference type="SUPFAM" id="SSF50715">
    <property type="entry name" value="Ribosomal protein L25-like"/>
    <property type="match status" value="1"/>
</dbReference>
<evidence type="ECO:0000256" key="11">
    <source>
        <dbReference type="SAM" id="MobiDB-lite"/>
    </source>
</evidence>
<dbReference type="InterPro" id="IPR007639">
    <property type="entry name" value="Gln-tRNA-synth_Ib_RNA-bd_N"/>
</dbReference>
<feature type="domain" description="Glutamyl/glutaminyl-tRNA synthetase class Ib catalytic" evidence="12">
    <location>
        <begin position="293"/>
        <end position="493"/>
    </location>
</feature>
<feature type="domain" description="Glutaminyl-tRNA synthetase class Ib non-specific RNA-binding" evidence="15">
    <location>
        <begin position="22"/>
        <end position="205"/>
    </location>
</feature>
<dbReference type="InterPro" id="IPR020056">
    <property type="entry name" value="Rbsml_bL25/Gln-tRNA_synth_N"/>
</dbReference>
<reference evidence="16" key="1">
    <citation type="submission" date="2022-06" db="EMBL/GenBank/DDBJ databases">
        <authorList>
            <consortium name="SYNGENTA / RWTH Aachen University"/>
        </authorList>
    </citation>
    <scope>NUCLEOTIDE SEQUENCE</scope>
</reference>
<dbReference type="PROSITE" id="PS00178">
    <property type="entry name" value="AA_TRNA_LIGASE_I"/>
    <property type="match status" value="1"/>
</dbReference>
<feature type="region of interest" description="Disordered" evidence="11">
    <location>
        <begin position="229"/>
        <end position="254"/>
    </location>
</feature>
<evidence type="ECO:0000256" key="6">
    <source>
        <dbReference type="ARBA" id="ARBA00022917"/>
    </source>
</evidence>
<dbReference type="PANTHER" id="PTHR43097">
    <property type="entry name" value="GLUTAMINE-TRNA LIGASE"/>
    <property type="match status" value="1"/>
</dbReference>
<keyword evidence="6 10" id="KW-0648">Protein biosynthesis</keyword>
<dbReference type="EMBL" id="CALTRL010000161">
    <property type="protein sequence ID" value="CAH7666822.1"/>
    <property type="molecule type" value="Genomic_DNA"/>
</dbReference>
<dbReference type="GO" id="GO:0005524">
    <property type="term" value="F:ATP binding"/>
    <property type="evidence" value="ECO:0007669"/>
    <property type="project" value="UniProtKB-KW"/>
</dbReference>
<dbReference type="InterPro" id="IPR020059">
    <property type="entry name" value="Glu/Gln-tRNA-synth_Ib_codon-bd"/>
</dbReference>
<dbReference type="Proteomes" id="UP001153365">
    <property type="component" value="Unassembled WGS sequence"/>
</dbReference>
<dbReference type="InterPro" id="IPR007638">
    <property type="entry name" value="Gln-tRNA-synth_Ib_RNA-bd_2"/>
</dbReference>
<evidence type="ECO:0000313" key="16">
    <source>
        <dbReference type="EMBL" id="CAH7666822.1"/>
    </source>
</evidence>
<keyword evidence="3 10" id="KW-0436">Ligase</keyword>
<dbReference type="EC" id="6.1.1.18" evidence="2"/>
<dbReference type="InterPro" id="IPR020058">
    <property type="entry name" value="Glu/Gln-tRNA-synth_Ib_cat-dom"/>
</dbReference>
<feature type="domain" description="Glutaminyl-tRNA synthetase class Ib non-specific RNA-binding" evidence="14">
    <location>
        <begin position="209"/>
        <end position="285"/>
    </location>
</feature>
<protein>
    <recommendedName>
        <fullName evidence="2">glutamine--tRNA ligase</fullName>
        <ecNumber evidence="2">6.1.1.18</ecNumber>
    </recommendedName>
    <alternativeName>
        <fullName evidence="8">Glutaminyl-tRNA synthetase</fullName>
    </alternativeName>
</protein>
<dbReference type="InterPro" id="IPR042558">
    <property type="entry name" value="Gln-tRNA-synth_Ib_RNA-bd_N_1"/>
</dbReference>
<evidence type="ECO:0000259" key="14">
    <source>
        <dbReference type="Pfam" id="PF04557"/>
    </source>
</evidence>
<accession>A0AAV0AGM2</accession>
<dbReference type="Pfam" id="PF04557">
    <property type="entry name" value="tRNA_synt_1c_R2"/>
    <property type="match status" value="1"/>
</dbReference>
<dbReference type="Pfam" id="PF03950">
    <property type="entry name" value="tRNA-synt_1c_C"/>
    <property type="match status" value="1"/>
</dbReference>
<dbReference type="Pfam" id="PF00749">
    <property type="entry name" value="tRNA-synt_1c"/>
    <property type="match status" value="2"/>
</dbReference>
<dbReference type="GO" id="GO:0004819">
    <property type="term" value="F:glutamine-tRNA ligase activity"/>
    <property type="evidence" value="ECO:0007669"/>
    <property type="project" value="UniProtKB-EC"/>
</dbReference>
<dbReference type="PANTHER" id="PTHR43097:SF4">
    <property type="entry name" value="GLUTAMINE--TRNA LIGASE"/>
    <property type="match status" value="1"/>
</dbReference>
<evidence type="ECO:0000256" key="8">
    <source>
        <dbReference type="ARBA" id="ARBA00030466"/>
    </source>
</evidence>
<dbReference type="GO" id="GO:0005829">
    <property type="term" value="C:cytosol"/>
    <property type="evidence" value="ECO:0007669"/>
    <property type="project" value="TreeGrafter"/>
</dbReference>
<name>A0AAV0AGM2_PHAPC</name>
<evidence type="ECO:0000256" key="5">
    <source>
        <dbReference type="ARBA" id="ARBA00022840"/>
    </source>
</evidence>
<keyword evidence="7 10" id="KW-0030">Aminoacyl-tRNA synthetase</keyword>
<keyword evidence="17" id="KW-1185">Reference proteome</keyword>
<evidence type="ECO:0000259" key="13">
    <source>
        <dbReference type="Pfam" id="PF03950"/>
    </source>
</evidence>
<dbReference type="FunFam" id="3.40.50.620:FF:000037">
    <property type="entry name" value="Glutamine--tRNA ligase cytoplasmic"/>
    <property type="match status" value="1"/>
</dbReference>
<dbReference type="GO" id="GO:0006425">
    <property type="term" value="P:glutaminyl-tRNA aminoacylation"/>
    <property type="evidence" value="ECO:0007669"/>
    <property type="project" value="InterPro"/>
</dbReference>
<dbReference type="SUPFAM" id="SSF52374">
    <property type="entry name" value="Nucleotidylyl transferase"/>
    <property type="match status" value="1"/>
</dbReference>
<sequence>MSNNGNREVEEGDVKGSKGRIEEITTRLNGLGLAQKQISDTIRNRKLTDQLSDFLDRIFGSTDPDPIPSDKQRVTLLLRWSNLVINNSNTKNRSEKSRGDDGELSRRSNGYYVVDQIFNGNLNSSNQLEAALEYLNKVESDDKPIDEDDFKKSCGIGVSVSKDQVRQIVDSFVSSFQPALDSEWTALSKTIVELKRLDSLRWCNPIDLKESVDQSFLTRFGPKESINIHQASSKKKSIANQSTSKSNSNSKVSKSSSSIFEVGMLSQLHRPGQNPQKDPKLIEDHLRVTGGSVITRFPPEPNGFLHIGHSKAIAINFGFADFHKGKCYLRFDDTNPEAEEQVYLDSILEIVRWLGFEPDLITYSSDNFQRLYDLAEELIRRDKAYVCFCSGAEIKANRGGEERGPRKACAHRTLPVEESLKQFRRMKEGDYGPNEIVLRMKQDLEDGNPQMWDLVAYRVLKANHHRTGDRWKIYPTYDFTHCLCDSFENITQASPSICFYGSLKKTQILFLFVCFYYFFFRHSLCTTEFIQSRVSYEWLCHALDLYTPKQTEYGRLNLEGTVMSKRKIMKLVKENHVEGWDDPRLYTLIALRRRGVPPEAILKFVNSLGVSTSVSNIAIHRFEQSVRQHLEMTTPRLMMVLDPIRVRIENLPDDHLEIIERAIHPKVPEMGTVKVPFTNQIYIERQDFSPEESEDFFRLTPKKSVGLFQVPFPIRFKDMIVDPSSGRIEELICVYEDKIKLTKSNKPKAYIHWVAESKDLGSPIRLKETRIYKQLFRSTNPAGLEDFLKDVEPNSLEICEGSLIEVGLKELMIRMIKEEEQRKMKNQKELEERDLKARRAGLTVKAADDGVGDDSGRPEGGRGMIRLENVRFQGMRNGYFCIDHKLSDIKICKSLEGNFDGGIEFSNIFVNRIVSLKEDSGKKV</sequence>
<dbReference type="Gene3D" id="2.40.240.10">
    <property type="entry name" value="Ribosomal Protein L25, Chain P"/>
    <property type="match status" value="2"/>
</dbReference>
<dbReference type="Gene3D" id="1.10.10.2420">
    <property type="match status" value="1"/>
</dbReference>
<gene>
    <name evidence="16" type="ORF">PPACK8108_LOCUS1179</name>
</gene>
<dbReference type="Gene3D" id="1.10.8.1290">
    <property type="entry name" value="Glutaminyl-tRNA synthetase, non-specific RNA binding region part 1, domain 1"/>
    <property type="match status" value="1"/>
</dbReference>